<keyword evidence="6" id="KW-0297">G-protein coupled receptor</keyword>
<comment type="similarity">
    <text evidence="2">Belongs to the G-protein coupled receptor 4 family.</text>
</comment>
<feature type="transmembrane region" description="Helical" evidence="10">
    <location>
        <begin position="87"/>
        <end position="109"/>
    </location>
</feature>
<dbReference type="InterPro" id="IPR001499">
    <property type="entry name" value="GPCR_STE3"/>
</dbReference>
<gene>
    <name evidence="11" type="ORF">N7476_002031</name>
</gene>
<comment type="subcellular location">
    <subcellularLocation>
        <location evidence="1">Membrane</location>
        <topology evidence="1">Multi-pass membrane protein</topology>
    </subcellularLocation>
</comment>
<keyword evidence="8" id="KW-0675">Receptor</keyword>
<dbReference type="PANTHER" id="PTHR28097">
    <property type="entry name" value="PHEROMONE A FACTOR RECEPTOR"/>
    <property type="match status" value="1"/>
</dbReference>
<organism evidence="11 12">
    <name type="scientific">Penicillium atrosanguineum</name>
    <dbReference type="NCBI Taxonomy" id="1132637"/>
    <lineage>
        <taxon>Eukaryota</taxon>
        <taxon>Fungi</taxon>
        <taxon>Dikarya</taxon>
        <taxon>Ascomycota</taxon>
        <taxon>Pezizomycotina</taxon>
        <taxon>Eurotiomycetes</taxon>
        <taxon>Eurotiomycetidae</taxon>
        <taxon>Eurotiales</taxon>
        <taxon>Aspergillaceae</taxon>
        <taxon>Penicillium</taxon>
    </lineage>
</organism>
<feature type="transmembrane region" description="Helical" evidence="10">
    <location>
        <begin position="130"/>
        <end position="149"/>
    </location>
</feature>
<dbReference type="CDD" id="cd14966">
    <property type="entry name" value="7tmD_STE3"/>
    <property type="match status" value="1"/>
</dbReference>
<protein>
    <recommendedName>
        <fullName evidence="13">Pheromone receptor</fullName>
    </recommendedName>
</protein>
<comment type="caution">
    <text evidence="11">The sequence shown here is derived from an EMBL/GenBank/DDBJ whole genome shotgun (WGS) entry which is preliminary data.</text>
</comment>
<dbReference type="GO" id="GO:0000750">
    <property type="term" value="P:pheromone-dependent signal transduction involved in conjugation with cellular fusion"/>
    <property type="evidence" value="ECO:0007669"/>
    <property type="project" value="TreeGrafter"/>
</dbReference>
<evidence type="ECO:0008006" key="13">
    <source>
        <dbReference type="Google" id="ProtNLM"/>
    </source>
</evidence>
<keyword evidence="7 10" id="KW-0472">Membrane</keyword>
<sequence>MDPGADTDINRRYPLAVALPILSFLSIALSISPLILHAKNRNLPATALICWCTVLNVFNIINALLWPNDNIDAWWDGKGLCDIELKIMVASYVAIPGCLVGMFRGLAMVMDTSRATWTPSKTLRRRNRAINLLFCVIAPIIAMITHIVWQKSRFLLYSISGCVNNFDESWVSFMLAFIWPPILCLIACYYCCLVLVRLFKYRSDFVHILRSRGSTMNKSGFLRLFFLAFSMLIAILPVEAYLVWYDVSLSLPWHQYSWKKLHGPGSNWSQIQKVATYGVVFFDRWNPVAAGFMIFIFFGFGRDATKMYRLLSWYLGFRYCFPGVYRPLESEALATAPARNGSNSTTLVGSASNRGKSVFKKTSSSRQVFLRKPGRSFTNNCPTSSPTLPAHNGSYNDIEKGRVSSSVPTLNVNFPGEKIPWYRSFMNRRKASRNAGQDTLLYDLSIPSQTICTNAWAGISQSRGSNEYSAGPFSPRTKDFIHVKQVIRQQSEIQL</sequence>
<dbReference type="EMBL" id="JAPZBO010000002">
    <property type="protein sequence ID" value="KAJ5323431.1"/>
    <property type="molecule type" value="Genomic_DNA"/>
</dbReference>
<evidence type="ECO:0000313" key="11">
    <source>
        <dbReference type="EMBL" id="KAJ5323431.1"/>
    </source>
</evidence>
<evidence type="ECO:0000256" key="2">
    <source>
        <dbReference type="ARBA" id="ARBA00011085"/>
    </source>
</evidence>
<accession>A0A9W9U751</accession>
<feature type="transmembrane region" description="Helical" evidence="10">
    <location>
        <begin position="48"/>
        <end position="67"/>
    </location>
</feature>
<keyword evidence="9" id="KW-0807">Transducer</keyword>
<dbReference type="PANTHER" id="PTHR28097:SF1">
    <property type="entry name" value="PHEROMONE A FACTOR RECEPTOR"/>
    <property type="match status" value="1"/>
</dbReference>
<evidence type="ECO:0000256" key="8">
    <source>
        <dbReference type="ARBA" id="ARBA00023170"/>
    </source>
</evidence>
<keyword evidence="4 10" id="KW-0812">Transmembrane</keyword>
<name>A0A9W9U751_9EURO</name>
<dbReference type="OrthoDB" id="2874149at2759"/>
<dbReference type="PRINTS" id="PR00899">
    <property type="entry name" value="GPCRSTE3"/>
</dbReference>
<evidence type="ECO:0000256" key="6">
    <source>
        <dbReference type="ARBA" id="ARBA00023040"/>
    </source>
</evidence>
<dbReference type="GO" id="GO:0004932">
    <property type="term" value="F:mating-type factor pheromone receptor activity"/>
    <property type="evidence" value="ECO:0007669"/>
    <property type="project" value="InterPro"/>
</dbReference>
<reference evidence="11" key="2">
    <citation type="journal article" date="2023" name="IMA Fungus">
        <title>Comparative genomic study of the Penicillium genus elucidates a diverse pangenome and 15 lateral gene transfer events.</title>
        <authorList>
            <person name="Petersen C."/>
            <person name="Sorensen T."/>
            <person name="Nielsen M.R."/>
            <person name="Sondergaard T.E."/>
            <person name="Sorensen J.L."/>
            <person name="Fitzpatrick D.A."/>
            <person name="Frisvad J.C."/>
            <person name="Nielsen K.L."/>
        </authorList>
    </citation>
    <scope>NUCLEOTIDE SEQUENCE</scope>
    <source>
        <strain evidence="11">IBT 21472</strain>
    </source>
</reference>
<feature type="transmembrane region" description="Helical" evidence="10">
    <location>
        <begin position="220"/>
        <end position="244"/>
    </location>
</feature>
<feature type="transmembrane region" description="Helical" evidence="10">
    <location>
        <begin position="285"/>
        <end position="301"/>
    </location>
</feature>
<proteinExistence type="inferred from homology"/>
<keyword evidence="5 10" id="KW-1133">Transmembrane helix</keyword>
<feature type="transmembrane region" description="Helical" evidence="10">
    <location>
        <begin position="169"/>
        <end position="199"/>
    </location>
</feature>
<evidence type="ECO:0000256" key="3">
    <source>
        <dbReference type="ARBA" id="ARBA00022507"/>
    </source>
</evidence>
<reference evidence="11" key="1">
    <citation type="submission" date="2022-12" db="EMBL/GenBank/DDBJ databases">
        <authorList>
            <person name="Petersen C."/>
        </authorList>
    </citation>
    <scope>NUCLEOTIDE SEQUENCE</scope>
    <source>
        <strain evidence="11">IBT 21472</strain>
    </source>
</reference>
<evidence type="ECO:0000256" key="5">
    <source>
        <dbReference type="ARBA" id="ARBA00022989"/>
    </source>
</evidence>
<evidence type="ECO:0000256" key="7">
    <source>
        <dbReference type="ARBA" id="ARBA00023136"/>
    </source>
</evidence>
<evidence type="ECO:0000256" key="4">
    <source>
        <dbReference type="ARBA" id="ARBA00022692"/>
    </source>
</evidence>
<dbReference type="AlphaFoldDB" id="A0A9W9U751"/>
<evidence type="ECO:0000256" key="10">
    <source>
        <dbReference type="SAM" id="Phobius"/>
    </source>
</evidence>
<feature type="transmembrane region" description="Helical" evidence="10">
    <location>
        <begin position="15"/>
        <end position="36"/>
    </location>
</feature>
<evidence type="ECO:0000256" key="1">
    <source>
        <dbReference type="ARBA" id="ARBA00004141"/>
    </source>
</evidence>
<dbReference type="Pfam" id="PF02076">
    <property type="entry name" value="STE3"/>
    <property type="match status" value="1"/>
</dbReference>
<keyword evidence="12" id="KW-1185">Reference proteome</keyword>
<dbReference type="GO" id="GO:0005886">
    <property type="term" value="C:plasma membrane"/>
    <property type="evidence" value="ECO:0007669"/>
    <property type="project" value="TreeGrafter"/>
</dbReference>
<evidence type="ECO:0000313" key="12">
    <source>
        <dbReference type="Proteomes" id="UP001147746"/>
    </source>
</evidence>
<keyword evidence="3" id="KW-0589">Pheromone response</keyword>
<dbReference type="Proteomes" id="UP001147746">
    <property type="component" value="Unassembled WGS sequence"/>
</dbReference>
<evidence type="ECO:0000256" key="9">
    <source>
        <dbReference type="ARBA" id="ARBA00023224"/>
    </source>
</evidence>